<dbReference type="AlphaFoldDB" id="A0A3S4V048"/>
<evidence type="ECO:0000313" key="2">
    <source>
        <dbReference type="EMBL" id="VEI14091.1"/>
    </source>
</evidence>
<protein>
    <submittedName>
        <fullName evidence="2">Uncharacterized protein</fullName>
    </submittedName>
</protein>
<sequence>MTRLLFRRPQMLRSLIVTVVALFFSVTIFNDWKVSYHGVGPGIYCSFVYAFGLVGGFAYLEHRARKTASDSVVAVASRTWLNARFFTADVIRLALIPLGTLSAVIMIGSAVLTGRGYLEPEYVALTAASLIFAIVMGWLIAFLIENPIIGVLLSYVLVFFRANVFYTTCKGVLHVDQLRHERIGANANPYYDRSLRSLDKRLG</sequence>
<gene>
    <name evidence="2" type="ORF">NCTC13354_01823</name>
</gene>
<feature type="transmembrane region" description="Helical" evidence="1">
    <location>
        <begin position="148"/>
        <end position="166"/>
    </location>
</feature>
<dbReference type="EMBL" id="LR134476">
    <property type="protein sequence ID" value="VEI14091.1"/>
    <property type="molecule type" value="Genomic_DNA"/>
</dbReference>
<keyword evidence="1" id="KW-1133">Transmembrane helix</keyword>
<proteinExistence type="predicted"/>
<evidence type="ECO:0000313" key="3">
    <source>
        <dbReference type="Proteomes" id="UP000269542"/>
    </source>
</evidence>
<name>A0A3S4V048_9ACTO</name>
<keyword evidence="3" id="KW-1185">Reference proteome</keyword>
<keyword evidence="1" id="KW-0812">Transmembrane</keyword>
<feature type="transmembrane region" description="Helical" evidence="1">
    <location>
        <begin position="12"/>
        <end position="29"/>
    </location>
</feature>
<feature type="transmembrane region" description="Helical" evidence="1">
    <location>
        <begin position="90"/>
        <end position="110"/>
    </location>
</feature>
<dbReference type="Proteomes" id="UP000269542">
    <property type="component" value="Chromosome"/>
</dbReference>
<reference evidence="2 3" key="1">
    <citation type="submission" date="2018-12" db="EMBL/GenBank/DDBJ databases">
        <authorList>
            <consortium name="Pathogen Informatics"/>
        </authorList>
    </citation>
    <scope>NUCLEOTIDE SEQUENCE [LARGE SCALE GENOMIC DNA]</scope>
    <source>
        <strain evidence="2 3">NCTC13354</strain>
    </source>
</reference>
<dbReference type="RefSeq" id="WP_126417128.1">
    <property type="nucleotide sequence ID" value="NZ_LR134476.1"/>
</dbReference>
<feature type="transmembrane region" description="Helical" evidence="1">
    <location>
        <begin position="41"/>
        <end position="60"/>
    </location>
</feature>
<organism evidence="2 3">
    <name type="scientific">Trueperella bialowiezensis</name>
    <dbReference type="NCBI Taxonomy" id="312285"/>
    <lineage>
        <taxon>Bacteria</taxon>
        <taxon>Bacillati</taxon>
        <taxon>Actinomycetota</taxon>
        <taxon>Actinomycetes</taxon>
        <taxon>Actinomycetales</taxon>
        <taxon>Actinomycetaceae</taxon>
        <taxon>Trueperella</taxon>
    </lineage>
</organism>
<accession>A0A3S4V048</accession>
<feature type="transmembrane region" description="Helical" evidence="1">
    <location>
        <begin position="122"/>
        <end position="141"/>
    </location>
</feature>
<dbReference type="KEGG" id="tbw:NCTC13354_01823"/>
<keyword evidence="1" id="KW-0472">Membrane</keyword>
<evidence type="ECO:0000256" key="1">
    <source>
        <dbReference type="SAM" id="Phobius"/>
    </source>
</evidence>